<dbReference type="InterPro" id="IPR001734">
    <property type="entry name" value="Na/solute_symporter"/>
</dbReference>
<dbReference type="PANTHER" id="PTHR48086:SF10">
    <property type="entry name" value="AGR155CP"/>
    <property type="match status" value="1"/>
</dbReference>
<dbReference type="InterPro" id="IPR050277">
    <property type="entry name" value="Sodium:Solute_Symporter"/>
</dbReference>
<evidence type="ECO:0000256" key="3">
    <source>
        <dbReference type="ARBA" id="ARBA00022448"/>
    </source>
</evidence>
<feature type="transmembrane region" description="Helical" evidence="7">
    <location>
        <begin position="258"/>
        <end position="275"/>
    </location>
</feature>
<dbReference type="PANTHER" id="PTHR48086">
    <property type="entry name" value="SODIUM/PROLINE SYMPORTER-RELATED"/>
    <property type="match status" value="1"/>
</dbReference>
<keyword evidence="3" id="KW-0813">Transport</keyword>
<evidence type="ECO:0000256" key="4">
    <source>
        <dbReference type="ARBA" id="ARBA00022692"/>
    </source>
</evidence>
<accession>A0A9W7L4Q5</accession>
<dbReference type="OrthoDB" id="6132759at2759"/>
<evidence type="ECO:0000313" key="8">
    <source>
        <dbReference type="EMBL" id="GMI32069.1"/>
    </source>
</evidence>
<gene>
    <name evidence="8" type="ORF">TrCOL_g9163</name>
</gene>
<dbReference type="Proteomes" id="UP001165065">
    <property type="component" value="Unassembled WGS sequence"/>
</dbReference>
<dbReference type="InterPro" id="IPR038377">
    <property type="entry name" value="Na/Glc_symporter_sf"/>
</dbReference>
<evidence type="ECO:0000256" key="5">
    <source>
        <dbReference type="ARBA" id="ARBA00022989"/>
    </source>
</evidence>
<feature type="transmembrane region" description="Helical" evidence="7">
    <location>
        <begin position="68"/>
        <end position="86"/>
    </location>
</feature>
<protein>
    <submittedName>
        <fullName evidence="8">Uncharacterized protein</fullName>
    </submittedName>
</protein>
<feature type="transmembrane region" description="Helical" evidence="7">
    <location>
        <begin position="98"/>
        <end position="119"/>
    </location>
</feature>
<keyword evidence="4 7" id="KW-0812">Transmembrane</keyword>
<feature type="transmembrane region" description="Helical" evidence="7">
    <location>
        <begin position="423"/>
        <end position="445"/>
    </location>
</feature>
<feature type="transmembrane region" description="Helical" evidence="7">
    <location>
        <begin position="457"/>
        <end position="480"/>
    </location>
</feature>
<evidence type="ECO:0000256" key="1">
    <source>
        <dbReference type="ARBA" id="ARBA00004141"/>
    </source>
</evidence>
<feature type="transmembrane region" description="Helical" evidence="7">
    <location>
        <begin position="296"/>
        <end position="320"/>
    </location>
</feature>
<dbReference type="EMBL" id="BRYA01000015">
    <property type="protein sequence ID" value="GMI32069.1"/>
    <property type="molecule type" value="Genomic_DNA"/>
</dbReference>
<feature type="transmembrane region" description="Helical" evidence="7">
    <location>
        <begin position="12"/>
        <end position="35"/>
    </location>
</feature>
<dbReference type="AlphaFoldDB" id="A0A9W7L4Q5"/>
<feature type="transmembrane region" description="Helical" evidence="7">
    <location>
        <begin position="221"/>
        <end position="238"/>
    </location>
</feature>
<keyword evidence="6 7" id="KW-0472">Membrane</keyword>
<organism evidence="8 9">
    <name type="scientific">Triparma columacea</name>
    <dbReference type="NCBI Taxonomy" id="722753"/>
    <lineage>
        <taxon>Eukaryota</taxon>
        <taxon>Sar</taxon>
        <taxon>Stramenopiles</taxon>
        <taxon>Ochrophyta</taxon>
        <taxon>Bolidophyceae</taxon>
        <taxon>Parmales</taxon>
        <taxon>Triparmaceae</taxon>
        <taxon>Triparma</taxon>
    </lineage>
</organism>
<dbReference type="PROSITE" id="PS50283">
    <property type="entry name" value="NA_SOLUT_SYMP_3"/>
    <property type="match status" value="1"/>
</dbReference>
<feature type="transmembrane region" description="Helical" evidence="7">
    <location>
        <begin position="148"/>
        <end position="173"/>
    </location>
</feature>
<comment type="similarity">
    <text evidence="2">Belongs to the sodium:solute symporter (SSF) (TC 2.A.21) family.</text>
</comment>
<feature type="transmembrane region" description="Helical" evidence="7">
    <location>
        <begin position="332"/>
        <end position="360"/>
    </location>
</feature>
<reference evidence="9" key="1">
    <citation type="journal article" date="2023" name="Commun. Biol.">
        <title>Genome analysis of Parmales, the sister group of diatoms, reveals the evolutionary specialization of diatoms from phago-mixotrophs to photoautotrophs.</title>
        <authorList>
            <person name="Ban H."/>
            <person name="Sato S."/>
            <person name="Yoshikawa S."/>
            <person name="Yamada K."/>
            <person name="Nakamura Y."/>
            <person name="Ichinomiya M."/>
            <person name="Sato N."/>
            <person name="Blanc-Mathieu R."/>
            <person name="Endo H."/>
            <person name="Kuwata A."/>
            <person name="Ogata H."/>
        </authorList>
    </citation>
    <scope>NUCLEOTIDE SEQUENCE [LARGE SCALE GENOMIC DNA]</scope>
</reference>
<dbReference type="Gene3D" id="1.20.1730.10">
    <property type="entry name" value="Sodium/glucose cotransporter"/>
    <property type="match status" value="1"/>
</dbReference>
<keyword evidence="9" id="KW-1185">Reference proteome</keyword>
<feature type="transmembrane region" description="Helical" evidence="7">
    <location>
        <begin position="193"/>
        <end position="214"/>
    </location>
</feature>
<proteinExistence type="inferred from homology"/>
<evidence type="ECO:0000256" key="2">
    <source>
        <dbReference type="ARBA" id="ARBA00006434"/>
    </source>
</evidence>
<evidence type="ECO:0000256" key="6">
    <source>
        <dbReference type="ARBA" id="ARBA00023136"/>
    </source>
</evidence>
<evidence type="ECO:0000313" key="9">
    <source>
        <dbReference type="Proteomes" id="UP001165065"/>
    </source>
</evidence>
<name>A0A9W7L4Q5_9STRA</name>
<keyword evidence="5 7" id="KW-1133">Transmembrane helix</keyword>
<dbReference type="GO" id="GO:0005886">
    <property type="term" value="C:plasma membrane"/>
    <property type="evidence" value="ECO:0007669"/>
    <property type="project" value="TreeGrafter"/>
</dbReference>
<evidence type="ECO:0000256" key="7">
    <source>
        <dbReference type="SAM" id="Phobius"/>
    </source>
</evidence>
<sequence>MTKTYYGPTEGGAWGVLISVLGLFTILAFISRSFLPCPSFLKPYLVPAVSKGSSSDDFFLSARSSASATSIALSFFASGMGAWVVYGTTEMGATPQLSWLGVIGYSMASAFPAVVICVLGPKIREMTGENSFGTTDFARQRYGRLMQLATAGISVFYMFIFIVSELTSISNIYGLLVDKSTFGDLNKGYTSAIAWTTAGVTVFYTALAGVPASIVTDKFQGIMMILLVLVLIVAISAEPSNQPTSAEFSKASNWTVDGFVAAVTLFLAVTSAEMFNQGNWQRVWAAKDIPSMRKGFAIGSLMVFFLMMFFGIMGMISYAVDPNAFNTFEKYAYLSFFYLLIPLPTAVNYIVLILVTALAASSIDTLQNAIISVFSRDILSIPKCQVKVPGPYSPTLGALSTRVLVIAINVPAVFMAAQRFDVITLFLVADLVCATAVLPLFLGLIQEKKLNGIFTPITELGALLGICGGVSAVLINGAILNFTQAVNMFGEVLATGPFSYFWLTNGSICALCGTKTMITFIITPLAGGFSAVMFTHLDILIRGEEAARAPLFGEFFKKMEARAGIAEVEVPKYTLAVNPNKGAEGGEDDEGDETKADMVKVNFNVAIDDKV</sequence>
<comment type="subcellular location">
    <subcellularLocation>
        <location evidence="1">Membrane</location>
        <topology evidence="1">Multi-pass membrane protein</topology>
    </subcellularLocation>
</comment>
<dbReference type="GO" id="GO:0015606">
    <property type="term" value="F:spermidine transmembrane transporter activity"/>
    <property type="evidence" value="ECO:0007669"/>
    <property type="project" value="TreeGrafter"/>
</dbReference>
<comment type="caution">
    <text evidence="8">The sequence shown here is derived from an EMBL/GenBank/DDBJ whole genome shotgun (WGS) entry which is preliminary data.</text>
</comment>